<dbReference type="InterPro" id="IPR039421">
    <property type="entry name" value="Type_1_exporter"/>
</dbReference>
<feature type="transmembrane region" description="Helical" evidence="10">
    <location>
        <begin position="168"/>
        <end position="190"/>
    </location>
</feature>
<organism evidence="13 14">
    <name type="scientific">Mycoplasmopsis felis</name>
    <dbReference type="NCBI Taxonomy" id="33923"/>
    <lineage>
        <taxon>Bacteria</taxon>
        <taxon>Bacillati</taxon>
        <taxon>Mycoplasmatota</taxon>
        <taxon>Mycoplasmoidales</taxon>
        <taxon>Metamycoplasmataceae</taxon>
        <taxon>Mycoplasmopsis</taxon>
    </lineage>
</organism>
<feature type="transmembrane region" description="Helical" evidence="10">
    <location>
        <begin position="69"/>
        <end position="93"/>
    </location>
</feature>
<dbReference type="InterPro" id="IPR003439">
    <property type="entry name" value="ABC_transporter-like_ATP-bd"/>
</dbReference>
<feature type="transmembrane region" description="Helical" evidence="10">
    <location>
        <begin position="248"/>
        <end position="270"/>
    </location>
</feature>
<dbReference type="Pfam" id="PF00005">
    <property type="entry name" value="ABC_tran"/>
    <property type="match status" value="1"/>
</dbReference>
<dbReference type="SMART" id="SM00382">
    <property type="entry name" value="AAA"/>
    <property type="match status" value="1"/>
</dbReference>
<evidence type="ECO:0000259" key="11">
    <source>
        <dbReference type="PROSITE" id="PS50893"/>
    </source>
</evidence>
<keyword evidence="7" id="KW-0067">ATP-binding</keyword>
<comment type="similarity">
    <text evidence="2">Belongs to the ABC transporter superfamily.</text>
</comment>
<dbReference type="GO" id="GO:0005886">
    <property type="term" value="C:plasma membrane"/>
    <property type="evidence" value="ECO:0007669"/>
    <property type="project" value="UniProtKB-SubCell"/>
</dbReference>
<sequence length="588" mass="67041">MDTLNKKTSLFKLSYGCRILFIITLLLSIFDIFLRTYMPTFIQKIIDLLNSEDLSSNKSMIEIEVQKNILILISFGLLIGISTITGSYLNVIARYRYAKNLRYALFTKVQNFSFQDIDKYPTGVIVNYLNTDVDNIAKVFRIFSVPLIKMPVMFLSALIFALNQSIELSIIFSVSLPILFIFFIIMWKYGMPIFYRTFKKSDEYNNKLQENLHSIKVIKSYVTELKEQKKHDSINNEMGEISIKGEKIFTWYHIVTMNTIFMSLITLVLIGVNQILENKITPGTIVSFSTYIWMITGSFMAILNITSELFRSIPSIKRYKQIINYQSSIQEIQNPIIKSLGGDIEFKNVSLKYENAQEETLKYINLTIPKGSSLGIVGKTSSGKTSLLNLITRFYEVSNGEVLIDNINVKEYSLTSLRSQISGVFQNSGLFTGSIRENMLIGNPNASDEEIINVLKQASIWEFVNNQPEKLDYVITQSGNNLSGGQKQRFYIARALLKKAKILILDDATSAIDAKTEQEIKLNLNNIKEVTKIIVAQKISSVLNCDQILVIDEGKISDIGTHSELMLKNKYYREMYEIQNSLGSLNEV</sequence>
<dbReference type="SUPFAM" id="SSF52540">
    <property type="entry name" value="P-loop containing nucleoside triphosphate hydrolases"/>
    <property type="match status" value="1"/>
</dbReference>
<keyword evidence="8 10" id="KW-1133">Transmembrane helix</keyword>
<dbReference type="PROSITE" id="PS50893">
    <property type="entry name" value="ABC_TRANSPORTER_2"/>
    <property type="match status" value="1"/>
</dbReference>
<keyword evidence="5 10" id="KW-0812">Transmembrane</keyword>
<evidence type="ECO:0000259" key="12">
    <source>
        <dbReference type="PROSITE" id="PS50929"/>
    </source>
</evidence>
<accession>A0A809S8Q3</accession>
<dbReference type="Gene3D" id="1.20.1560.10">
    <property type="entry name" value="ABC transporter type 1, transmembrane domain"/>
    <property type="match status" value="1"/>
</dbReference>
<proteinExistence type="inferred from homology"/>
<keyword evidence="14" id="KW-1185">Reference proteome</keyword>
<name>A0A809S8Q3_9BACT</name>
<feature type="transmembrane region" description="Helical" evidence="10">
    <location>
        <begin position="290"/>
        <end position="310"/>
    </location>
</feature>
<feature type="domain" description="ABC transporter" evidence="11">
    <location>
        <begin position="344"/>
        <end position="578"/>
    </location>
</feature>
<evidence type="ECO:0000256" key="6">
    <source>
        <dbReference type="ARBA" id="ARBA00022741"/>
    </source>
</evidence>
<dbReference type="EMBL" id="AP022325">
    <property type="protein sequence ID" value="BBU47534.1"/>
    <property type="molecule type" value="Genomic_DNA"/>
</dbReference>
<dbReference type="SUPFAM" id="SSF90123">
    <property type="entry name" value="ABC transporter transmembrane region"/>
    <property type="match status" value="1"/>
</dbReference>
<evidence type="ECO:0000256" key="8">
    <source>
        <dbReference type="ARBA" id="ARBA00022989"/>
    </source>
</evidence>
<dbReference type="Pfam" id="PF00664">
    <property type="entry name" value="ABC_membrane"/>
    <property type="match status" value="1"/>
</dbReference>
<dbReference type="PANTHER" id="PTHR43394">
    <property type="entry name" value="ATP-DEPENDENT PERMEASE MDL1, MITOCHONDRIAL"/>
    <property type="match status" value="1"/>
</dbReference>
<dbReference type="Proteomes" id="UP000464317">
    <property type="component" value="Chromosome"/>
</dbReference>
<evidence type="ECO:0000256" key="5">
    <source>
        <dbReference type="ARBA" id="ARBA00022692"/>
    </source>
</evidence>
<evidence type="ECO:0000256" key="7">
    <source>
        <dbReference type="ARBA" id="ARBA00022840"/>
    </source>
</evidence>
<comment type="subcellular location">
    <subcellularLocation>
        <location evidence="1">Cell membrane</location>
        <topology evidence="1">Multi-pass membrane protein</topology>
    </subcellularLocation>
</comment>
<feature type="domain" description="ABC transmembrane type-1" evidence="12">
    <location>
        <begin position="22"/>
        <end position="311"/>
    </location>
</feature>
<dbReference type="Gene3D" id="3.40.50.300">
    <property type="entry name" value="P-loop containing nucleotide triphosphate hydrolases"/>
    <property type="match status" value="1"/>
</dbReference>
<dbReference type="PANTHER" id="PTHR43394:SF1">
    <property type="entry name" value="ATP-BINDING CASSETTE SUB-FAMILY B MEMBER 10, MITOCHONDRIAL"/>
    <property type="match status" value="1"/>
</dbReference>
<dbReference type="GO" id="GO:0015421">
    <property type="term" value="F:ABC-type oligopeptide transporter activity"/>
    <property type="evidence" value="ECO:0007669"/>
    <property type="project" value="TreeGrafter"/>
</dbReference>
<evidence type="ECO:0000256" key="9">
    <source>
        <dbReference type="ARBA" id="ARBA00023136"/>
    </source>
</evidence>
<dbReference type="InterPro" id="IPR027417">
    <property type="entry name" value="P-loop_NTPase"/>
</dbReference>
<evidence type="ECO:0000256" key="4">
    <source>
        <dbReference type="ARBA" id="ARBA00022475"/>
    </source>
</evidence>
<feature type="transmembrane region" description="Helical" evidence="10">
    <location>
        <begin position="15"/>
        <end position="34"/>
    </location>
</feature>
<feature type="transmembrane region" description="Helical" evidence="10">
    <location>
        <begin position="139"/>
        <end position="162"/>
    </location>
</feature>
<gene>
    <name evidence="13" type="ORF">JPM2_2270</name>
</gene>
<evidence type="ECO:0000256" key="3">
    <source>
        <dbReference type="ARBA" id="ARBA00022448"/>
    </source>
</evidence>
<evidence type="ECO:0000256" key="1">
    <source>
        <dbReference type="ARBA" id="ARBA00004651"/>
    </source>
</evidence>
<evidence type="ECO:0000256" key="2">
    <source>
        <dbReference type="ARBA" id="ARBA00005417"/>
    </source>
</evidence>
<keyword evidence="9 10" id="KW-0472">Membrane</keyword>
<reference evidence="13 14" key="1">
    <citation type="submission" date="2020-01" db="EMBL/GenBank/DDBJ databases">
        <title>Complete genome sequence of Mycoplasma felis strain Myco-2.</title>
        <authorList>
            <person name="Kinoshita Y."/>
            <person name="Niwa H."/>
            <person name="Uchida-Fujii E."/>
            <person name="Nukada T."/>
        </authorList>
    </citation>
    <scope>NUCLEOTIDE SEQUENCE [LARGE SCALE GENOMIC DNA]</scope>
    <source>
        <strain evidence="13 14">Myco-2</strain>
    </source>
</reference>
<dbReference type="RefSeq" id="WP_161553034.1">
    <property type="nucleotide sequence ID" value="NZ_AP022325.1"/>
</dbReference>
<dbReference type="GO" id="GO:0016887">
    <property type="term" value="F:ATP hydrolysis activity"/>
    <property type="evidence" value="ECO:0007669"/>
    <property type="project" value="InterPro"/>
</dbReference>
<dbReference type="AlphaFoldDB" id="A0A809S8Q3"/>
<keyword evidence="3" id="KW-0813">Transport</keyword>
<dbReference type="KEGG" id="mfel:JPM2_2270"/>
<evidence type="ECO:0000313" key="13">
    <source>
        <dbReference type="EMBL" id="BBU47534.1"/>
    </source>
</evidence>
<protein>
    <submittedName>
        <fullName evidence="13">ABC transporter</fullName>
    </submittedName>
</protein>
<keyword evidence="4" id="KW-1003">Cell membrane</keyword>
<dbReference type="InterPro" id="IPR036640">
    <property type="entry name" value="ABC1_TM_sf"/>
</dbReference>
<dbReference type="GO" id="GO:0005524">
    <property type="term" value="F:ATP binding"/>
    <property type="evidence" value="ECO:0007669"/>
    <property type="project" value="UniProtKB-KW"/>
</dbReference>
<dbReference type="InterPro" id="IPR011527">
    <property type="entry name" value="ABC1_TM_dom"/>
</dbReference>
<dbReference type="InterPro" id="IPR003593">
    <property type="entry name" value="AAA+_ATPase"/>
</dbReference>
<evidence type="ECO:0000313" key="14">
    <source>
        <dbReference type="Proteomes" id="UP000464317"/>
    </source>
</evidence>
<keyword evidence="6" id="KW-0547">Nucleotide-binding</keyword>
<dbReference type="PROSITE" id="PS50929">
    <property type="entry name" value="ABC_TM1F"/>
    <property type="match status" value="1"/>
</dbReference>
<dbReference type="FunFam" id="3.40.50.300:FF:000221">
    <property type="entry name" value="Multidrug ABC transporter ATP-binding protein"/>
    <property type="match status" value="1"/>
</dbReference>
<evidence type="ECO:0000256" key="10">
    <source>
        <dbReference type="SAM" id="Phobius"/>
    </source>
</evidence>